<dbReference type="PANTHER" id="PTHR46313">
    <property type="match status" value="1"/>
</dbReference>
<evidence type="ECO:0000313" key="3">
    <source>
        <dbReference type="Proteomes" id="UP001165492"/>
    </source>
</evidence>
<reference evidence="2" key="1">
    <citation type="submission" date="2021-11" db="EMBL/GenBank/DDBJ databases">
        <title>Description of a new species Pelosinus isolated from the bottom sediments of Lake Baikal.</title>
        <authorList>
            <person name="Zakharyuk A."/>
        </authorList>
    </citation>
    <scope>NUCLEOTIDE SEQUENCE</scope>
    <source>
        <strain evidence="2">Bkl1</strain>
    </source>
</reference>
<accession>A0ABS8HVH9</accession>
<organism evidence="2 3">
    <name type="scientific">Pelosinus baikalensis</name>
    <dbReference type="NCBI Taxonomy" id="2892015"/>
    <lineage>
        <taxon>Bacteria</taxon>
        <taxon>Bacillati</taxon>
        <taxon>Bacillota</taxon>
        <taxon>Negativicutes</taxon>
        <taxon>Selenomonadales</taxon>
        <taxon>Sporomusaceae</taxon>
        <taxon>Pelosinus</taxon>
    </lineage>
</organism>
<dbReference type="PANTHER" id="PTHR46313:SF3">
    <property type="entry name" value="PROLYCOPENE ISOMERASE, CHLOROPLASTIC"/>
    <property type="match status" value="1"/>
</dbReference>
<evidence type="ECO:0000259" key="1">
    <source>
        <dbReference type="Pfam" id="PF01593"/>
    </source>
</evidence>
<dbReference type="Proteomes" id="UP001165492">
    <property type="component" value="Unassembled WGS sequence"/>
</dbReference>
<dbReference type="InterPro" id="IPR045892">
    <property type="entry name" value="CrtISO-like"/>
</dbReference>
<dbReference type="Gene3D" id="3.50.50.60">
    <property type="entry name" value="FAD/NAD(P)-binding domain"/>
    <property type="match status" value="2"/>
</dbReference>
<dbReference type="Pfam" id="PF01593">
    <property type="entry name" value="Amino_oxidase"/>
    <property type="match status" value="1"/>
</dbReference>
<gene>
    <name evidence="2" type="ORF">LMF89_16415</name>
</gene>
<dbReference type="InterPro" id="IPR002937">
    <property type="entry name" value="Amino_oxidase"/>
</dbReference>
<protein>
    <submittedName>
        <fullName evidence="2">NAD(P)/FAD-dependent oxidoreductase</fullName>
    </submittedName>
</protein>
<evidence type="ECO:0000313" key="2">
    <source>
        <dbReference type="EMBL" id="MCC5466932.1"/>
    </source>
</evidence>
<dbReference type="EMBL" id="JAJHJB010000024">
    <property type="protein sequence ID" value="MCC5466932.1"/>
    <property type="molecule type" value="Genomic_DNA"/>
</dbReference>
<sequence length="517" mass="58869">MEKNEKSIIIIGAGISGMSAGCYGQMNGYKTKIFESHFIPGGCCTAWERKGFVFDQCIDWLLGTKLGTDMNQVWRELGALKNKKLRFFNMFNRVVGREGQSVTFYVDPNRLEAHLKEISPEDGELIEEFCNGIRAFSGDMNFPLLKPEPLYNENENKEIEEKFIKKYGKALRDSTGIEIVDFAKRFKNPFLQEAFPYILQQKMCDFPLMPYCYNLAAMSEKNAGYPEGGSLELAKSIERRYTELGGEIVYEAPVKKILVENDKAIGVMLEDGTKHYADIVLSAADGRTTIFDMLDGKYVDNTIKKLYEGLHSRENKIYEGFVLVFLGINRDLTNEPDSTTYFLEHPSKLLGCNQKGIVARHYCHHAPEFAPPGKSVMQFFYYSEYDCWKKLYDNDRAAYKEEKGKVADFIINYMEQHYPGLKDQIEAIDVSTPVTAVRYTGNHEGSVMAWIPFADTEEHVKPLVEKHNMKLPGLSNFYMAGHWVSLGGLVRSSSSGRHVIQFVCKDDKKNFVAQLAD</sequence>
<feature type="domain" description="Amine oxidase" evidence="1">
    <location>
        <begin position="15"/>
        <end position="488"/>
    </location>
</feature>
<dbReference type="RefSeq" id="WP_229536013.1">
    <property type="nucleotide sequence ID" value="NZ_JAJHJB010000024.1"/>
</dbReference>
<proteinExistence type="predicted"/>
<dbReference type="SUPFAM" id="SSF51905">
    <property type="entry name" value="FAD/NAD(P)-binding domain"/>
    <property type="match status" value="1"/>
</dbReference>
<dbReference type="PROSITE" id="PS51257">
    <property type="entry name" value="PROKAR_LIPOPROTEIN"/>
    <property type="match status" value="1"/>
</dbReference>
<name>A0ABS8HVH9_9FIRM</name>
<dbReference type="InterPro" id="IPR036188">
    <property type="entry name" value="FAD/NAD-bd_sf"/>
</dbReference>
<keyword evidence="3" id="KW-1185">Reference proteome</keyword>
<comment type="caution">
    <text evidence="2">The sequence shown here is derived from an EMBL/GenBank/DDBJ whole genome shotgun (WGS) entry which is preliminary data.</text>
</comment>